<evidence type="ECO:0000256" key="4">
    <source>
        <dbReference type="ARBA" id="ARBA00022679"/>
    </source>
</evidence>
<evidence type="ECO:0000256" key="2">
    <source>
        <dbReference type="ARBA" id="ARBA00004606"/>
    </source>
</evidence>
<organism evidence="11 12">
    <name type="scientific">Klebsormidium nitens</name>
    <name type="common">Green alga</name>
    <name type="synonym">Ulothrix nitens</name>
    <dbReference type="NCBI Taxonomy" id="105231"/>
    <lineage>
        <taxon>Eukaryota</taxon>
        <taxon>Viridiplantae</taxon>
        <taxon>Streptophyta</taxon>
        <taxon>Klebsormidiophyceae</taxon>
        <taxon>Klebsormidiales</taxon>
        <taxon>Klebsormidiaceae</taxon>
        <taxon>Klebsormidium</taxon>
    </lineage>
</organism>
<reference evidence="11 12" key="1">
    <citation type="journal article" date="2014" name="Nat. Commun.">
        <title>Klebsormidium flaccidum genome reveals primary factors for plant terrestrial adaptation.</title>
        <authorList>
            <person name="Hori K."/>
            <person name="Maruyama F."/>
            <person name="Fujisawa T."/>
            <person name="Togashi T."/>
            <person name="Yamamoto N."/>
            <person name="Seo M."/>
            <person name="Sato S."/>
            <person name="Yamada T."/>
            <person name="Mori H."/>
            <person name="Tajima N."/>
            <person name="Moriyama T."/>
            <person name="Ikeuchi M."/>
            <person name="Watanabe M."/>
            <person name="Wada H."/>
            <person name="Kobayashi K."/>
            <person name="Saito M."/>
            <person name="Masuda T."/>
            <person name="Sasaki-Sekimoto Y."/>
            <person name="Mashiguchi K."/>
            <person name="Awai K."/>
            <person name="Shimojima M."/>
            <person name="Masuda S."/>
            <person name="Iwai M."/>
            <person name="Nobusawa T."/>
            <person name="Narise T."/>
            <person name="Kondo S."/>
            <person name="Saito H."/>
            <person name="Sato R."/>
            <person name="Murakawa M."/>
            <person name="Ihara Y."/>
            <person name="Oshima-Yamada Y."/>
            <person name="Ohtaka K."/>
            <person name="Satoh M."/>
            <person name="Sonobe K."/>
            <person name="Ishii M."/>
            <person name="Ohtani R."/>
            <person name="Kanamori-Sato M."/>
            <person name="Honoki R."/>
            <person name="Miyazaki D."/>
            <person name="Mochizuki H."/>
            <person name="Umetsu J."/>
            <person name="Higashi K."/>
            <person name="Shibata D."/>
            <person name="Kamiya Y."/>
            <person name="Sato N."/>
            <person name="Nakamura Y."/>
            <person name="Tabata S."/>
            <person name="Ida S."/>
            <person name="Kurokawa K."/>
            <person name="Ohta H."/>
        </authorList>
    </citation>
    <scope>NUCLEOTIDE SEQUENCE [LARGE SCALE GENOMIC DNA]</scope>
    <source>
        <strain evidence="11 12">NIES-2285</strain>
    </source>
</reference>
<dbReference type="Pfam" id="PF11051">
    <property type="entry name" value="Mannosyl_trans3"/>
    <property type="match status" value="2"/>
</dbReference>
<name>A0A1Y1ILV2_KLENI</name>
<dbReference type="PANTHER" id="PTHR31646">
    <property type="entry name" value="ALPHA-1,2-MANNOSYLTRANSFERASE MNN2"/>
    <property type="match status" value="1"/>
</dbReference>
<accession>A0A1Y1ILV2</accession>
<evidence type="ECO:0000313" key="11">
    <source>
        <dbReference type="EMBL" id="GAQ91132.1"/>
    </source>
</evidence>
<dbReference type="GO" id="GO:0005794">
    <property type="term" value="C:Golgi apparatus"/>
    <property type="evidence" value="ECO:0000318"/>
    <property type="project" value="GO_Central"/>
</dbReference>
<protein>
    <submittedName>
        <fullName evidence="11">Uncharacterized protein</fullName>
    </submittedName>
</protein>
<evidence type="ECO:0000256" key="5">
    <source>
        <dbReference type="ARBA" id="ARBA00022692"/>
    </source>
</evidence>
<dbReference type="EMBL" id="DF237681">
    <property type="protein sequence ID" value="GAQ91132.1"/>
    <property type="molecule type" value="Genomic_DNA"/>
</dbReference>
<comment type="subcellular location">
    <subcellularLocation>
        <location evidence="10">Endomembrane system</location>
        <topology evidence="10">Single-pass membrane protein</topology>
    </subcellularLocation>
    <subcellularLocation>
        <location evidence="1">Golgi apparatus membrane</location>
    </subcellularLocation>
    <subcellularLocation>
        <location evidence="2">Membrane</location>
        <topology evidence="2">Single-pass type II membrane protein</topology>
    </subcellularLocation>
</comment>
<evidence type="ECO:0000256" key="3">
    <source>
        <dbReference type="ARBA" id="ARBA00009105"/>
    </source>
</evidence>
<dbReference type="GO" id="GO:0046354">
    <property type="term" value="P:mannan biosynthetic process"/>
    <property type="evidence" value="ECO:0000318"/>
    <property type="project" value="GO_Central"/>
</dbReference>
<dbReference type="InterPro" id="IPR029044">
    <property type="entry name" value="Nucleotide-diphossugar_trans"/>
</dbReference>
<evidence type="ECO:0000313" key="12">
    <source>
        <dbReference type="Proteomes" id="UP000054558"/>
    </source>
</evidence>
<evidence type="ECO:0000256" key="10">
    <source>
        <dbReference type="ARBA" id="ARBA00037847"/>
    </source>
</evidence>
<keyword evidence="6" id="KW-0735">Signal-anchor</keyword>
<keyword evidence="8" id="KW-0333">Golgi apparatus</keyword>
<evidence type="ECO:0000256" key="9">
    <source>
        <dbReference type="ARBA" id="ARBA00023136"/>
    </source>
</evidence>
<dbReference type="InterPro" id="IPR022751">
    <property type="entry name" value="Alpha_mannosyltransferase"/>
</dbReference>
<gene>
    <name evidence="11" type="ORF">KFL_007320050</name>
</gene>
<keyword evidence="4" id="KW-0808">Transferase</keyword>
<comment type="similarity">
    <text evidence="3">Belongs to the MNN1/MNT family.</text>
</comment>
<keyword evidence="9" id="KW-0472">Membrane</keyword>
<evidence type="ECO:0000256" key="6">
    <source>
        <dbReference type="ARBA" id="ARBA00022968"/>
    </source>
</evidence>
<evidence type="ECO:0000256" key="1">
    <source>
        <dbReference type="ARBA" id="ARBA00004394"/>
    </source>
</evidence>
<keyword evidence="5" id="KW-0812">Transmembrane</keyword>
<dbReference type="OrthoDB" id="507736at2759"/>
<dbReference type="GO" id="GO:0000139">
    <property type="term" value="C:Golgi membrane"/>
    <property type="evidence" value="ECO:0007669"/>
    <property type="project" value="UniProtKB-SubCell"/>
</dbReference>
<keyword evidence="12" id="KW-1185">Reference proteome</keyword>
<proteinExistence type="inferred from homology"/>
<sequence length="432" mass="49006">MLKNLHDYAKDIEVVETNVGPRMFGVKPLVLLHSSFEEVLLIDDDNLPVRNPAYLFEDQQYRESGATFWPDYWRTSTLNPIWELVGAEPHGYAQESGQLLINKRKGWVALAVALLFNQAPYRLLLNDDKDTYRFAWMAVKQPFSFVRQPVGTTGMINSKDELCGTTMLQFDLDGREIFLHHNMLRSGPLERAGSNWAKAKVPIAGQMEHFVPVPGSALVLPDETTINCMDINGRYDVILHPFKEFEEKYFDSHRKMEDLWLLTNSTERFKIPVPEDSLLSTAKGVSLHGTIWHNLSFPAPDETKLTIRLEIVVKEEGQDGVDDPSCESKLWVDQVLLPLGRCPSFGAVSAGKTFAMHNKYYHKLLAKNTGQGKCAQVFELVAQPFTGVITKKSVKVRLCGQDRRVHAVRCLNTSVKLEMPRCRGKPITEEFL</sequence>
<dbReference type="Proteomes" id="UP000054558">
    <property type="component" value="Unassembled WGS sequence"/>
</dbReference>
<evidence type="ECO:0000256" key="7">
    <source>
        <dbReference type="ARBA" id="ARBA00022989"/>
    </source>
</evidence>
<dbReference type="SUPFAM" id="SSF53448">
    <property type="entry name" value="Nucleotide-diphospho-sugar transferases"/>
    <property type="match status" value="1"/>
</dbReference>
<dbReference type="AlphaFoldDB" id="A0A1Y1ILV2"/>
<dbReference type="GO" id="GO:0000026">
    <property type="term" value="F:alpha-1,2-mannosyltransferase activity"/>
    <property type="evidence" value="ECO:0000318"/>
    <property type="project" value="GO_Central"/>
</dbReference>
<keyword evidence="7" id="KW-1133">Transmembrane helix</keyword>
<evidence type="ECO:0000256" key="8">
    <source>
        <dbReference type="ARBA" id="ARBA00023034"/>
    </source>
</evidence>
<dbReference type="PANTHER" id="PTHR31646:SF1">
    <property type="entry name" value="ALPHA-1,2-MANNOSYLTRANSFERASE MNN2"/>
    <property type="match status" value="1"/>
</dbReference>